<name>A0A212K649_9PROT</name>
<dbReference type="PROSITE" id="PS50887">
    <property type="entry name" value="GGDEF"/>
    <property type="match status" value="1"/>
</dbReference>
<dbReference type="InterPro" id="IPR029787">
    <property type="entry name" value="Nucleotide_cyclase"/>
</dbReference>
<organism evidence="5">
    <name type="scientific">uncultured Alphaproteobacteria bacterium</name>
    <dbReference type="NCBI Taxonomy" id="91750"/>
    <lineage>
        <taxon>Bacteria</taxon>
        <taxon>Pseudomonadati</taxon>
        <taxon>Pseudomonadota</taxon>
        <taxon>Alphaproteobacteria</taxon>
        <taxon>environmental samples</taxon>
    </lineage>
</organism>
<reference evidence="5" key="1">
    <citation type="submission" date="2016-04" db="EMBL/GenBank/DDBJ databases">
        <authorList>
            <person name="Evans L.H."/>
            <person name="Alamgir A."/>
            <person name="Owens N."/>
            <person name="Weber N.D."/>
            <person name="Virtaneva K."/>
            <person name="Barbian K."/>
            <person name="Babar A."/>
            <person name="Rosenke K."/>
        </authorList>
    </citation>
    <scope>NUCLEOTIDE SEQUENCE</scope>
    <source>
        <strain evidence="5">86</strain>
    </source>
</reference>
<evidence type="ECO:0000256" key="2">
    <source>
        <dbReference type="ARBA" id="ARBA00034247"/>
    </source>
</evidence>
<dbReference type="PANTHER" id="PTHR45138">
    <property type="entry name" value="REGULATORY COMPONENTS OF SENSORY TRANSDUCTION SYSTEM"/>
    <property type="match status" value="1"/>
</dbReference>
<dbReference type="EMBL" id="FLUO01000001">
    <property type="protein sequence ID" value="SBW07210.1"/>
    <property type="molecule type" value="Genomic_DNA"/>
</dbReference>
<dbReference type="GO" id="GO:0005886">
    <property type="term" value="C:plasma membrane"/>
    <property type="evidence" value="ECO:0007669"/>
    <property type="project" value="TreeGrafter"/>
</dbReference>
<protein>
    <recommendedName>
        <fullName evidence="1">diguanylate cyclase</fullName>
        <ecNumber evidence="1">2.7.7.65</ecNumber>
    </recommendedName>
</protein>
<dbReference type="InterPro" id="IPR000160">
    <property type="entry name" value="GGDEF_dom"/>
</dbReference>
<proteinExistence type="predicted"/>
<dbReference type="InterPro" id="IPR050469">
    <property type="entry name" value="Diguanylate_Cyclase"/>
</dbReference>
<evidence type="ECO:0000256" key="3">
    <source>
        <dbReference type="SAM" id="Phobius"/>
    </source>
</evidence>
<feature type="domain" description="GGDEF" evidence="4">
    <location>
        <begin position="241"/>
        <end position="368"/>
    </location>
</feature>
<evidence type="ECO:0000256" key="1">
    <source>
        <dbReference type="ARBA" id="ARBA00012528"/>
    </source>
</evidence>
<feature type="transmembrane region" description="Helical" evidence="3">
    <location>
        <begin position="179"/>
        <end position="199"/>
    </location>
</feature>
<keyword evidence="3" id="KW-1133">Transmembrane helix</keyword>
<gene>
    <name evidence="5" type="ORF">KL86APRO_12214</name>
</gene>
<dbReference type="SUPFAM" id="SSF55073">
    <property type="entry name" value="Nucleotide cyclase"/>
    <property type="match status" value="1"/>
</dbReference>
<keyword evidence="3" id="KW-0472">Membrane</keyword>
<evidence type="ECO:0000259" key="4">
    <source>
        <dbReference type="PROSITE" id="PS50887"/>
    </source>
</evidence>
<feature type="transmembrane region" description="Helical" evidence="3">
    <location>
        <begin position="146"/>
        <end position="167"/>
    </location>
</feature>
<comment type="catalytic activity">
    <reaction evidence="2">
        <text>2 GTP = 3',3'-c-di-GMP + 2 diphosphate</text>
        <dbReference type="Rhea" id="RHEA:24898"/>
        <dbReference type="ChEBI" id="CHEBI:33019"/>
        <dbReference type="ChEBI" id="CHEBI:37565"/>
        <dbReference type="ChEBI" id="CHEBI:58805"/>
        <dbReference type="EC" id="2.7.7.65"/>
    </reaction>
</comment>
<feature type="transmembrane region" description="Helical" evidence="3">
    <location>
        <begin position="115"/>
        <end position="139"/>
    </location>
</feature>
<feature type="transmembrane region" description="Helical" evidence="3">
    <location>
        <begin position="58"/>
        <end position="79"/>
    </location>
</feature>
<dbReference type="GO" id="GO:0052621">
    <property type="term" value="F:diguanylate cyclase activity"/>
    <property type="evidence" value="ECO:0007669"/>
    <property type="project" value="UniProtKB-EC"/>
</dbReference>
<accession>A0A212K649</accession>
<dbReference type="CDD" id="cd01949">
    <property type="entry name" value="GGDEF"/>
    <property type="match status" value="1"/>
</dbReference>
<dbReference type="GO" id="GO:0043709">
    <property type="term" value="P:cell adhesion involved in single-species biofilm formation"/>
    <property type="evidence" value="ECO:0007669"/>
    <property type="project" value="TreeGrafter"/>
</dbReference>
<dbReference type="FunFam" id="3.30.70.270:FF:000001">
    <property type="entry name" value="Diguanylate cyclase domain protein"/>
    <property type="match status" value="1"/>
</dbReference>
<dbReference type="Pfam" id="PF00990">
    <property type="entry name" value="GGDEF"/>
    <property type="match status" value="1"/>
</dbReference>
<sequence length="380" mass="40090">MDSKTLIVVLSLLIALNAAILLLLNRLHGEMPGPRDWACGAACITVGVMVATQHGGRFAFAAVAAGNWLVVAGYALIFIGVQRFCGLHPRAGTVLLIASLTVAPVLAMPDPDGDAVARGVLVGAVLGCFSIAIAATLASGGGVQRLTAGVFAINALMDFVYGAWVLATPAIGRGWATTVFLMWTIMLAFVTGAALALMISERLRDELDRQASHDPLTDLLNRRGFDLVADKLFSIRSRDMHPFSVLMIDLDHFKRVNDGHGHETGDRVLTHVARTLATHLRAEDVFARWGGEEFIVLMPNCDAEQAVEAAQRLRTALAQHPSTPRVTISIGIATSGGDEGLTGLKRRADGALYEAKAEGRDRAVAAGTATRAVVGSGGLG</sequence>
<dbReference type="NCBIfam" id="TIGR00254">
    <property type="entry name" value="GGDEF"/>
    <property type="match status" value="1"/>
</dbReference>
<feature type="transmembrane region" description="Helical" evidence="3">
    <location>
        <begin position="91"/>
        <end position="109"/>
    </location>
</feature>
<feature type="transmembrane region" description="Helical" evidence="3">
    <location>
        <begin position="6"/>
        <end position="24"/>
    </location>
</feature>
<dbReference type="PANTHER" id="PTHR45138:SF9">
    <property type="entry name" value="DIGUANYLATE CYCLASE DGCM-RELATED"/>
    <property type="match status" value="1"/>
</dbReference>
<dbReference type="AlphaFoldDB" id="A0A212K649"/>
<dbReference type="Gene3D" id="3.30.70.270">
    <property type="match status" value="1"/>
</dbReference>
<keyword evidence="3" id="KW-0812">Transmembrane</keyword>
<dbReference type="SMART" id="SM00267">
    <property type="entry name" value="GGDEF"/>
    <property type="match status" value="1"/>
</dbReference>
<dbReference type="EC" id="2.7.7.65" evidence="1"/>
<dbReference type="GO" id="GO:1902201">
    <property type="term" value="P:negative regulation of bacterial-type flagellum-dependent cell motility"/>
    <property type="evidence" value="ECO:0007669"/>
    <property type="project" value="TreeGrafter"/>
</dbReference>
<evidence type="ECO:0000313" key="5">
    <source>
        <dbReference type="EMBL" id="SBW07210.1"/>
    </source>
</evidence>
<dbReference type="InterPro" id="IPR043128">
    <property type="entry name" value="Rev_trsase/Diguanyl_cyclase"/>
</dbReference>